<name>A0A838BSR3_9HYPH</name>
<dbReference type="AlphaFoldDB" id="A0A838BSR3"/>
<proteinExistence type="predicted"/>
<organism evidence="1 2">
    <name type="scientific">Microvirga mediterraneensis</name>
    <dbReference type="NCBI Taxonomy" id="2754695"/>
    <lineage>
        <taxon>Bacteria</taxon>
        <taxon>Pseudomonadati</taxon>
        <taxon>Pseudomonadota</taxon>
        <taxon>Alphaproteobacteria</taxon>
        <taxon>Hyphomicrobiales</taxon>
        <taxon>Methylobacteriaceae</taxon>
        <taxon>Microvirga</taxon>
    </lineage>
</organism>
<reference evidence="1 2" key="1">
    <citation type="submission" date="2020-07" db="EMBL/GenBank/DDBJ databases">
        <title>Draft genome and description of Microvirga mediterraneensis Marseille-Q2068 sp. nov.</title>
        <authorList>
            <person name="Boxberger M."/>
        </authorList>
    </citation>
    <scope>NUCLEOTIDE SEQUENCE [LARGE SCALE GENOMIC DNA]</scope>
    <source>
        <strain evidence="1 2">Marseille-Q2068</strain>
    </source>
</reference>
<gene>
    <name evidence="1" type="ORF">H0S73_21060</name>
</gene>
<sequence>MSLPEELTPVSLVSQEELMEHAIQNMAQCLAHFPPIARLRLLAFMHLVEYPDTTRASLEVTPSGSMRLTLDTKVAPDSAHRH</sequence>
<dbReference type="EMBL" id="JACDXJ010000001">
    <property type="protein sequence ID" value="MBA1158597.1"/>
    <property type="molecule type" value="Genomic_DNA"/>
</dbReference>
<evidence type="ECO:0000313" key="1">
    <source>
        <dbReference type="EMBL" id="MBA1158597.1"/>
    </source>
</evidence>
<protein>
    <submittedName>
        <fullName evidence="1">Uncharacterized protein</fullName>
    </submittedName>
</protein>
<evidence type="ECO:0000313" key="2">
    <source>
        <dbReference type="Proteomes" id="UP000572984"/>
    </source>
</evidence>
<dbReference type="RefSeq" id="WP_181053971.1">
    <property type="nucleotide sequence ID" value="NZ_JACDXJ010000001.1"/>
</dbReference>
<comment type="caution">
    <text evidence="1">The sequence shown here is derived from an EMBL/GenBank/DDBJ whole genome shotgun (WGS) entry which is preliminary data.</text>
</comment>
<dbReference type="Proteomes" id="UP000572984">
    <property type="component" value="Unassembled WGS sequence"/>
</dbReference>
<keyword evidence="2" id="KW-1185">Reference proteome</keyword>
<accession>A0A838BSR3</accession>